<dbReference type="Proteomes" id="UP000051256">
    <property type="component" value="Unassembled WGS sequence"/>
</dbReference>
<dbReference type="InterPro" id="IPR013766">
    <property type="entry name" value="Thioredoxin_domain"/>
</dbReference>
<gene>
    <name evidence="2" type="ORF">FC56_GL000680</name>
</gene>
<proteinExistence type="predicted"/>
<dbReference type="PANTHER" id="PTHR10438:SF468">
    <property type="entry name" value="THIOREDOXIN-1-RELATED"/>
    <property type="match status" value="1"/>
</dbReference>
<dbReference type="GO" id="GO:0016853">
    <property type="term" value="F:isomerase activity"/>
    <property type="evidence" value="ECO:0007669"/>
    <property type="project" value="UniProtKB-KW"/>
</dbReference>
<evidence type="ECO:0000259" key="1">
    <source>
        <dbReference type="PROSITE" id="PS51352"/>
    </source>
</evidence>
<name>A0A0R2CQY6_9LACO</name>
<dbReference type="AlphaFoldDB" id="A0A0R2CQY6"/>
<comment type="caution">
    <text evidence="2">The sequence shown here is derived from an EMBL/GenBank/DDBJ whole genome shotgun (WGS) entry which is preliminary data.</text>
</comment>
<dbReference type="InterPro" id="IPR036249">
    <property type="entry name" value="Thioredoxin-like_sf"/>
</dbReference>
<sequence>MLILKGDYQIMESLEKMDLASLKEKVSSGKYMLFFSADWCPDCRFIKPAMPEIEAEYSDYTFLAVDRDENIDLAAEMNIFGIPSFVAFENGEEIGRLVNKDRKTKQEVENFINSLN</sequence>
<dbReference type="Pfam" id="PF00085">
    <property type="entry name" value="Thioredoxin"/>
    <property type="match status" value="1"/>
</dbReference>
<keyword evidence="2" id="KW-0413">Isomerase</keyword>
<dbReference type="PROSITE" id="PS51352">
    <property type="entry name" value="THIOREDOXIN_2"/>
    <property type="match status" value="1"/>
</dbReference>
<dbReference type="CDD" id="cd02947">
    <property type="entry name" value="TRX_family"/>
    <property type="match status" value="1"/>
</dbReference>
<dbReference type="PATRIC" id="fig|1423802.4.peg.691"/>
<evidence type="ECO:0000313" key="2">
    <source>
        <dbReference type="EMBL" id="KRM93959.1"/>
    </source>
</evidence>
<organism evidence="2 3">
    <name type="scientific">Lentilactobacillus senioris DSM 24302 = JCM 17472</name>
    <dbReference type="NCBI Taxonomy" id="1423802"/>
    <lineage>
        <taxon>Bacteria</taxon>
        <taxon>Bacillati</taxon>
        <taxon>Bacillota</taxon>
        <taxon>Bacilli</taxon>
        <taxon>Lactobacillales</taxon>
        <taxon>Lactobacillaceae</taxon>
        <taxon>Lentilactobacillus</taxon>
    </lineage>
</organism>
<accession>A0A0R2CQY6</accession>
<dbReference type="EMBL" id="AYZR01000008">
    <property type="protein sequence ID" value="KRM93959.1"/>
    <property type="molecule type" value="Genomic_DNA"/>
</dbReference>
<dbReference type="SUPFAM" id="SSF52833">
    <property type="entry name" value="Thioredoxin-like"/>
    <property type="match status" value="1"/>
</dbReference>
<evidence type="ECO:0000313" key="3">
    <source>
        <dbReference type="Proteomes" id="UP000051256"/>
    </source>
</evidence>
<dbReference type="PANTHER" id="PTHR10438">
    <property type="entry name" value="THIOREDOXIN"/>
    <property type="match status" value="1"/>
</dbReference>
<feature type="domain" description="Thioredoxin" evidence="1">
    <location>
        <begin position="1"/>
        <end position="116"/>
    </location>
</feature>
<dbReference type="Gene3D" id="3.40.30.10">
    <property type="entry name" value="Glutaredoxin"/>
    <property type="match status" value="1"/>
</dbReference>
<protein>
    <submittedName>
        <fullName evidence="2">Thiol-disulfide isomerase and thioredoxin</fullName>
    </submittedName>
</protein>
<keyword evidence="3" id="KW-1185">Reference proteome</keyword>
<reference evidence="2 3" key="1">
    <citation type="journal article" date="2015" name="Genome Announc.">
        <title>Expanding the biotechnology potential of lactobacilli through comparative genomics of 213 strains and associated genera.</title>
        <authorList>
            <person name="Sun Z."/>
            <person name="Harris H.M."/>
            <person name="McCann A."/>
            <person name="Guo C."/>
            <person name="Argimon S."/>
            <person name="Zhang W."/>
            <person name="Yang X."/>
            <person name="Jeffery I.B."/>
            <person name="Cooney J.C."/>
            <person name="Kagawa T.F."/>
            <person name="Liu W."/>
            <person name="Song Y."/>
            <person name="Salvetti E."/>
            <person name="Wrobel A."/>
            <person name="Rasinkangas P."/>
            <person name="Parkhill J."/>
            <person name="Rea M.C."/>
            <person name="O'Sullivan O."/>
            <person name="Ritari J."/>
            <person name="Douillard F.P."/>
            <person name="Paul Ross R."/>
            <person name="Yang R."/>
            <person name="Briner A.E."/>
            <person name="Felis G.E."/>
            <person name="de Vos W.M."/>
            <person name="Barrangou R."/>
            <person name="Klaenhammer T.R."/>
            <person name="Caufield P.W."/>
            <person name="Cui Y."/>
            <person name="Zhang H."/>
            <person name="O'Toole P.W."/>
        </authorList>
    </citation>
    <scope>NUCLEOTIDE SEQUENCE [LARGE SCALE GENOMIC DNA]</scope>
    <source>
        <strain evidence="2 3">DSM 24302</strain>
    </source>
</reference>
<dbReference type="STRING" id="1423802.FC56_GL000680"/>
<dbReference type="InterPro" id="IPR050620">
    <property type="entry name" value="Thioredoxin_H-type-like"/>
</dbReference>